<dbReference type="Gene3D" id="3.30.420.240">
    <property type="match status" value="1"/>
</dbReference>
<sequence>MKNWGRDEKLGPGGNKSLELIGNEYSPVAIDANGIGASVFDSLYPYLGDAVEPVHGQGMPQYSLESATSILKYVNKRAELYWCFRKMLDPSTGLNMALPPDEQLRADLMAPTYKIIARGLLI</sequence>
<accession>A0A3B1ANA3</accession>
<dbReference type="AlphaFoldDB" id="A0A3B1ANA3"/>
<evidence type="ECO:0000313" key="1">
    <source>
        <dbReference type="EMBL" id="VAX01354.1"/>
    </source>
</evidence>
<organism evidence="1">
    <name type="scientific">hydrothermal vent metagenome</name>
    <dbReference type="NCBI Taxonomy" id="652676"/>
    <lineage>
        <taxon>unclassified sequences</taxon>
        <taxon>metagenomes</taxon>
        <taxon>ecological metagenomes</taxon>
    </lineage>
</organism>
<name>A0A3B1ANA3_9ZZZZ</name>
<protein>
    <submittedName>
        <fullName evidence="1">Uncharacterized protein</fullName>
    </submittedName>
</protein>
<proteinExistence type="predicted"/>
<reference evidence="1" key="1">
    <citation type="submission" date="2018-06" db="EMBL/GenBank/DDBJ databases">
        <authorList>
            <person name="Zhirakovskaya E."/>
        </authorList>
    </citation>
    <scope>NUCLEOTIDE SEQUENCE</scope>
</reference>
<dbReference type="EMBL" id="UOFR01000084">
    <property type="protein sequence ID" value="VAX01354.1"/>
    <property type="molecule type" value="Genomic_DNA"/>
</dbReference>
<gene>
    <name evidence="1" type="ORF">MNBD_GAMMA21-2609</name>
</gene>